<gene>
    <name evidence="4" type="ORF">E3O49_06455</name>
</gene>
<dbReference type="PROSITE" id="PS51463">
    <property type="entry name" value="P_GLUCOSE_ISOMERASE_3"/>
    <property type="match status" value="1"/>
</dbReference>
<dbReference type="InterPro" id="IPR046348">
    <property type="entry name" value="SIS_dom_sf"/>
</dbReference>
<evidence type="ECO:0000313" key="4">
    <source>
        <dbReference type="EMBL" id="TFC49099.1"/>
    </source>
</evidence>
<protein>
    <submittedName>
        <fullName evidence="4">Glucose-6-phosphate isomerase</fullName>
    </submittedName>
</protein>
<dbReference type="PANTHER" id="PTHR11469:SF1">
    <property type="entry name" value="GLUCOSE-6-PHOSPHATE ISOMERASE"/>
    <property type="match status" value="1"/>
</dbReference>
<dbReference type="AlphaFoldDB" id="A0AAQ2C6Z9"/>
<keyword evidence="3 4" id="KW-0413">Isomerase</keyword>
<name>A0AAQ2C6Z9_9MICO</name>
<sequence>MSFRISVSGAAADAVRATVPTLVADLVASGITALDPALWGPDAEAEAAKRLGWTESVADSRPLIPEILALRDSLRAAGVTRIALAGMGGSSLAPEVITRTAGVPLTVLDSTDPGQVLAALGDHLAETALVVSSKSGSTAETDSQRRVFERAFREAGIDPVDRIIVVTDPGSPLDADARSVGYRVFNADPTVGGRFSVLTAFGLVPSGLAGVDIAELLDEAESISLSLAIDSPKNPGLILGAAIAATNPRKDKLALVADGTHIVGFPDWAEQLIAESTGKQGTGILPVVLDPTAPELTENLPDVQILRLVDDAGLHLFADHDGRGEIRVSGTLGAQFLVWEYATVVAGRLLGINPFDQPDVEAAKIATRGLLDSRPEPAPAAFISDGIEIRGTAHVIGAASDLASAIDALIEELGPDGFISVQAYVNRLELPQLAQIRSLLAALSKRPVTFGWGPRFLHSTGQLHKGGQTTGVFLQILTTPEVDLDIPERPFTFGELIQAQASGDASVLAAHGRPVLTLTLTQPQKNITTLFDALR</sequence>
<evidence type="ECO:0000256" key="1">
    <source>
        <dbReference type="ARBA" id="ARBA00022432"/>
    </source>
</evidence>
<dbReference type="RefSeq" id="WP_134366628.1">
    <property type="nucleotide sequence ID" value="NZ_SOFY01000030.1"/>
</dbReference>
<proteinExistence type="predicted"/>
<dbReference type="GO" id="GO:0006094">
    <property type="term" value="P:gluconeogenesis"/>
    <property type="evidence" value="ECO:0007669"/>
    <property type="project" value="UniProtKB-KW"/>
</dbReference>
<dbReference type="Proteomes" id="UP000297403">
    <property type="component" value="Unassembled WGS sequence"/>
</dbReference>
<dbReference type="InterPro" id="IPR001672">
    <property type="entry name" value="G6P_Isomerase"/>
</dbReference>
<dbReference type="GO" id="GO:0097367">
    <property type="term" value="F:carbohydrate derivative binding"/>
    <property type="evidence" value="ECO:0007669"/>
    <property type="project" value="InterPro"/>
</dbReference>
<dbReference type="PRINTS" id="PR00662">
    <property type="entry name" value="G6PISOMERASE"/>
</dbReference>
<dbReference type="PANTHER" id="PTHR11469">
    <property type="entry name" value="GLUCOSE-6-PHOSPHATE ISOMERASE"/>
    <property type="match status" value="1"/>
</dbReference>
<dbReference type="GO" id="GO:0004347">
    <property type="term" value="F:glucose-6-phosphate isomerase activity"/>
    <property type="evidence" value="ECO:0007669"/>
    <property type="project" value="InterPro"/>
</dbReference>
<evidence type="ECO:0000313" key="5">
    <source>
        <dbReference type="Proteomes" id="UP000297403"/>
    </source>
</evidence>
<dbReference type="GO" id="GO:0006096">
    <property type="term" value="P:glycolytic process"/>
    <property type="evidence" value="ECO:0007669"/>
    <property type="project" value="UniProtKB-KW"/>
</dbReference>
<keyword evidence="1" id="KW-0312">Gluconeogenesis</keyword>
<accession>A0AAQ2C6Z9</accession>
<dbReference type="SUPFAM" id="SSF53697">
    <property type="entry name" value="SIS domain"/>
    <property type="match status" value="1"/>
</dbReference>
<dbReference type="GO" id="GO:0005829">
    <property type="term" value="C:cytosol"/>
    <property type="evidence" value="ECO:0007669"/>
    <property type="project" value="TreeGrafter"/>
</dbReference>
<comment type="caution">
    <text evidence="4">The sequence shown here is derived from an EMBL/GenBank/DDBJ whole genome shotgun (WGS) entry which is preliminary data.</text>
</comment>
<dbReference type="Gene3D" id="3.40.50.10490">
    <property type="entry name" value="Glucose-6-phosphate isomerase like protein, domain 1"/>
    <property type="match status" value="3"/>
</dbReference>
<dbReference type="EMBL" id="SOFY01000030">
    <property type="protein sequence ID" value="TFC49099.1"/>
    <property type="molecule type" value="Genomic_DNA"/>
</dbReference>
<dbReference type="GO" id="GO:0051156">
    <property type="term" value="P:glucose 6-phosphate metabolic process"/>
    <property type="evidence" value="ECO:0007669"/>
    <property type="project" value="TreeGrafter"/>
</dbReference>
<reference evidence="4 5" key="1">
    <citation type="submission" date="2019-03" db="EMBL/GenBank/DDBJ databases">
        <title>Genomics of glacier-inhabiting Cryobacterium strains.</title>
        <authorList>
            <person name="Liu Q."/>
            <person name="Xin Y.-H."/>
        </authorList>
    </citation>
    <scope>NUCLEOTIDE SEQUENCE [LARGE SCALE GENOMIC DNA]</scope>
    <source>
        <strain evidence="5">TMT1-22</strain>
    </source>
</reference>
<evidence type="ECO:0000256" key="3">
    <source>
        <dbReference type="ARBA" id="ARBA00023235"/>
    </source>
</evidence>
<keyword evidence="2" id="KW-0324">Glycolysis</keyword>
<organism evidence="4 5">
    <name type="scientific">Cryobacterium shii</name>
    <dbReference type="NCBI Taxonomy" id="1259235"/>
    <lineage>
        <taxon>Bacteria</taxon>
        <taxon>Bacillati</taxon>
        <taxon>Actinomycetota</taxon>
        <taxon>Actinomycetes</taxon>
        <taxon>Micrococcales</taxon>
        <taxon>Microbacteriaceae</taxon>
        <taxon>Cryobacterium</taxon>
    </lineage>
</organism>
<dbReference type="GO" id="GO:0048029">
    <property type="term" value="F:monosaccharide binding"/>
    <property type="evidence" value="ECO:0007669"/>
    <property type="project" value="TreeGrafter"/>
</dbReference>
<keyword evidence="5" id="KW-1185">Reference proteome</keyword>
<evidence type="ECO:0000256" key="2">
    <source>
        <dbReference type="ARBA" id="ARBA00023152"/>
    </source>
</evidence>